<name>A0A3M5WIM2_PSEAP</name>
<reference evidence="1 2" key="1">
    <citation type="submission" date="2018-08" db="EMBL/GenBank/DDBJ databases">
        <title>Recombination of ecologically and evolutionarily significant loci maintains genetic cohesion in the Pseudomonas syringae species complex.</title>
        <authorList>
            <person name="Dillon M."/>
            <person name="Thakur S."/>
            <person name="Almeida R.N.D."/>
            <person name="Weir B.S."/>
            <person name="Guttman D.S."/>
        </authorList>
    </citation>
    <scope>NUCLEOTIDE SEQUENCE [LARGE SCALE GENOMIC DNA]</scope>
    <source>
        <strain evidence="1 2">ICMP 11935</strain>
    </source>
</reference>
<organism evidence="1 2">
    <name type="scientific">Pseudomonas syringae pv. aptata</name>
    <dbReference type="NCBI Taxonomy" id="83167"/>
    <lineage>
        <taxon>Bacteria</taxon>
        <taxon>Pseudomonadati</taxon>
        <taxon>Pseudomonadota</taxon>
        <taxon>Gammaproteobacteria</taxon>
        <taxon>Pseudomonadales</taxon>
        <taxon>Pseudomonadaceae</taxon>
        <taxon>Pseudomonas</taxon>
        <taxon>Pseudomonas syringae</taxon>
    </lineage>
</organism>
<accession>A0A3M5WIM2</accession>
<dbReference type="Proteomes" id="UP000274315">
    <property type="component" value="Unassembled WGS sequence"/>
</dbReference>
<comment type="caution">
    <text evidence="1">The sequence shown here is derived from an EMBL/GenBank/DDBJ whole genome shotgun (WGS) entry which is preliminary data.</text>
</comment>
<evidence type="ECO:0000313" key="1">
    <source>
        <dbReference type="EMBL" id="RMU69537.1"/>
    </source>
</evidence>
<dbReference type="EMBL" id="RBUF01000591">
    <property type="protein sequence ID" value="RMU69537.1"/>
    <property type="molecule type" value="Genomic_DNA"/>
</dbReference>
<dbReference type="AlphaFoldDB" id="A0A3M5WIM2"/>
<proteinExistence type="predicted"/>
<evidence type="ECO:0000313" key="2">
    <source>
        <dbReference type="Proteomes" id="UP000274315"/>
    </source>
</evidence>
<protein>
    <submittedName>
        <fullName evidence="1">Uncharacterized protein</fullName>
    </submittedName>
</protein>
<gene>
    <name evidence="1" type="ORF">ALP24_04113</name>
</gene>
<sequence length="69" mass="7635">MLGISGINKSHNATKLFFHTFYQATHLKIIQPKNATGAELAMDNLAETERAGILTFEVTNQGKKENSWG</sequence>